<evidence type="ECO:0000313" key="11">
    <source>
        <dbReference type="Proteomes" id="UP000007383"/>
    </source>
</evidence>
<dbReference type="PANTHER" id="PTHR30455">
    <property type="entry name" value="TRANSCRIPTIONAL REPRESSOR NRDR"/>
    <property type="match status" value="1"/>
</dbReference>
<dbReference type="HOGENOM" id="CLU_108412_0_0_12"/>
<evidence type="ECO:0000256" key="6">
    <source>
        <dbReference type="ARBA" id="ARBA00023125"/>
    </source>
</evidence>
<reference evidence="11" key="1">
    <citation type="journal article" date="2013" name="Stand. Genomic Sci.">
        <title>Complete genome sequence of the halophilic bacterium Spirochaeta africana type strain (Z-7692(T)) from the alkaline Lake Magadi in the East African Rift.</title>
        <authorList>
            <person name="Liolos K."/>
            <person name="Abt B."/>
            <person name="Scheuner C."/>
            <person name="Teshima H."/>
            <person name="Held B."/>
            <person name="Lapidus A."/>
            <person name="Nolan M."/>
            <person name="Lucas S."/>
            <person name="Deshpande S."/>
            <person name="Cheng J.F."/>
            <person name="Tapia R."/>
            <person name="Goodwin L.A."/>
            <person name="Pitluck S."/>
            <person name="Pagani I."/>
            <person name="Ivanova N."/>
            <person name="Mavromatis K."/>
            <person name="Mikhailova N."/>
            <person name="Huntemann M."/>
            <person name="Pati A."/>
            <person name="Chen A."/>
            <person name="Palaniappan K."/>
            <person name="Land M."/>
            <person name="Rohde M."/>
            <person name="Tindall B.J."/>
            <person name="Detter J.C."/>
            <person name="Goker M."/>
            <person name="Bristow J."/>
            <person name="Eisen J.A."/>
            <person name="Markowitz V."/>
            <person name="Hugenholtz P."/>
            <person name="Woyke T."/>
            <person name="Klenk H.P."/>
            <person name="Kyrpides N.C."/>
        </authorList>
    </citation>
    <scope>NUCLEOTIDE SEQUENCE</scope>
    <source>
        <strain evidence="11">ATCC 700263 / DSM 8902 / Z-7692</strain>
    </source>
</reference>
<proteinExistence type="inferred from homology"/>
<dbReference type="InterPro" id="IPR005144">
    <property type="entry name" value="ATP-cone_dom"/>
</dbReference>
<dbReference type="PROSITE" id="PS51161">
    <property type="entry name" value="ATP_CONE"/>
    <property type="match status" value="1"/>
</dbReference>
<keyword evidence="8" id="KW-0862">Zinc</keyword>
<feature type="zinc finger region" evidence="8">
    <location>
        <begin position="3"/>
        <end position="34"/>
    </location>
</feature>
<keyword evidence="1 8" id="KW-0678">Repressor</keyword>
<dbReference type="GO" id="GO:0003677">
    <property type="term" value="F:DNA binding"/>
    <property type="evidence" value="ECO:0007669"/>
    <property type="project" value="UniProtKB-KW"/>
</dbReference>
<dbReference type="GO" id="GO:0045892">
    <property type="term" value="P:negative regulation of DNA-templated transcription"/>
    <property type="evidence" value="ECO:0007669"/>
    <property type="project" value="UniProtKB-UniRule"/>
</dbReference>
<dbReference type="RefSeq" id="WP_014456048.1">
    <property type="nucleotide sequence ID" value="NC_017098.1"/>
</dbReference>
<keyword evidence="5 8" id="KW-0805">Transcription regulation</keyword>
<dbReference type="Proteomes" id="UP000007383">
    <property type="component" value="Chromosome"/>
</dbReference>
<dbReference type="HAMAP" id="MF_00440">
    <property type="entry name" value="NrdR"/>
    <property type="match status" value="1"/>
</dbReference>
<organism evidence="10 11">
    <name type="scientific">Spirochaeta africana (strain ATCC 700263 / DSM 8902 / Z-7692)</name>
    <dbReference type="NCBI Taxonomy" id="889378"/>
    <lineage>
        <taxon>Bacteria</taxon>
        <taxon>Pseudomonadati</taxon>
        <taxon>Spirochaetota</taxon>
        <taxon>Spirochaetia</taxon>
        <taxon>Spirochaetales</taxon>
        <taxon>Spirochaetaceae</taxon>
        <taxon>Spirochaeta</taxon>
    </lineage>
</organism>
<sequence>MKCPRCGSMDNRVIESRTLASGESIRRRRECAGCGFRFTSYERIVEKQLMIVKNSQRREPFSREKLERGIHRALEKRNISQREIEEIVNDLEDKASLHGGSDHEIPSSLIGEMVLEKLYHVDRVAYVRFASVYRNFSDLEEFVREIENFTKEID</sequence>
<keyword evidence="7 8" id="KW-0804">Transcription</keyword>
<dbReference type="Pfam" id="PF22811">
    <property type="entry name" value="Zn_ribbon_NrdR"/>
    <property type="match status" value="1"/>
</dbReference>
<keyword evidence="8" id="KW-0479">Metal-binding</keyword>
<dbReference type="GO" id="GO:0008270">
    <property type="term" value="F:zinc ion binding"/>
    <property type="evidence" value="ECO:0007669"/>
    <property type="project" value="UniProtKB-UniRule"/>
</dbReference>
<dbReference type="SUPFAM" id="SSF57783">
    <property type="entry name" value="Zinc beta-ribbon"/>
    <property type="match status" value="1"/>
</dbReference>
<dbReference type="KEGG" id="sfc:Spiaf_2016"/>
<evidence type="ECO:0000256" key="2">
    <source>
        <dbReference type="ARBA" id="ARBA00022741"/>
    </source>
</evidence>
<keyword evidence="2 8" id="KW-0547">Nucleotide-binding</keyword>
<evidence type="ECO:0000256" key="5">
    <source>
        <dbReference type="ARBA" id="ARBA00023015"/>
    </source>
</evidence>
<comment type="similarity">
    <text evidence="8">Belongs to the NrdR family.</text>
</comment>
<protein>
    <recommendedName>
        <fullName evidence="8">Transcriptional repressor NrdR</fullName>
    </recommendedName>
</protein>
<evidence type="ECO:0000256" key="7">
    <source>
        <dbReference type="ARBA" id="ARBA00023163"/>
    </source>
</evidence>
<evidence type="ECO:0000256" key="8">
    <source>
        <dbReference type="HAMAP-Rule" id="MF_00440"/>
    </source>
</evidence>
<dbReference type="InterPro" id="IPR055173">
    <property type="entry name" value="NrdR-like_N"/>
</dbReference>
<evidence type="ECO:0000259" key="9">
    <source>
        <dbReference type="PROSITE" id="PS51161"/>
    </source>
</evidence>
<evidence type="ECO:0000256" key="4">
    <source>
        <dbReference type="ARBA" id="ARBA00022840"/>
    </source>
</evidence>
<keyword evidence="3 8" id="KW-0863">Zinc-finger</keyword>
<dbReference type="NCBIfam" id="TIGR00244">
    <property type="entry name" value="transcriptional regulator NrdR"/>
    <property type="match status" value="1"/>
</dbReference>
<dbReference type="AlphaFoldDB" id="H9UKM2"/>
<dbReference type="eggNOG" id="COG1327">
    <property type="taxonomic scope" value="Bacteria"/>
</dbReference>
<dbReference type="Pfam" id="PF03477">
    <property type="entry name" value="ATP-cone"/>
    <property type="match status" value="1"/>
</dbReference>
<name>H9UKM2_SPIAZ</name>
<dbReference type="EMBL" id="CP003282">
    <property type="protein sequence ID" value="AFG38065.1"/>
    <property type="molecule type" value="Genomic_DNA"/>
</dbReference>
<evidence type="ECO:0000313" key="10">
    <source>
        <dbReference type="EMBL" id="AFG38065.1"/>
    </source>
</evidence>
<dbReference type="PANTHER" id="PTHR30455:SF2">
    <property type="entry name" value="TRANSCRIPTIONAL REPRESSOR NRDR"/>
    <property type="match status" value="1"/>
</dbReference>
<gene>
    <name evidence="8" type="primary">nrdR</name>
    <name evidence="10" type="ordered locus">Spiaf_2016</name>
</gene>
<comment type="function">
    <text evidence="8">Negatively regulates transcription of bacterial ribonucleotide reductase nrd genes and operons by binding to NrdR-boxes.</text>
</comment>
<evidence type="ECO:0000256" key="1">
    <source>
        <dbReference type="ARBA" id="ARBA00022491"/>
    </source>
</evidence>
<feature type="domain" description="ATP-cone" evidence="9">
    <location>
        <begin position="49"/>
        <end position="141"/>
    </location>
</feature>
<dbReference type="STRING" id="889378.Spiaf_2016"/>
<dbReference type="GO" id="GO:0005524">
    <property type="term" value="F:ATP binding"/>
    <property type="evidence" value="ECO:0007669"/>
    <property type="project" value="UniProtKB-UniRule"/>
</dbReference>
<dbReference type="PATRIC" id="fig|889378.3.peg.2001"/>
<accession>H9UKM2</accession>
<evidence type="ECO:0000256" key="3">
    <source>
        <dbReference type="ARBA" id="ARBA00022771"/>
    </source>
</evidence>
<keyword evidence="11" id="KW-1185">Reference proteome</keyword>
<keyword evidence="6 8" id="KW-0238">DNA-binding</keyword>
<keyword evidence="4 8" id="KW-0067">ATP-binding</keyword>
<comment type="cofactor">
    <cofactor evidence="8">
        <name>Zn(2+)</name>
        <dbReference type="ChEBI" id="CHEBI:29105"/>
    </cofactor>
    <text evidence="8">Binds 1 zinc ion.</text>
</comment>
<dbReference type="InterPro" id="IPR003796">
    <property type="entry name" value="RNR_NrdR-like"/>
</dbReference>
<dbReference type="OrthoDB" id="9807461at2"/>